<dbReference type="Proteomes" id="UP000568877">
    <property type="component" value="Unassembled WGS sequence"/>
</dbReference>
<name>A0A6V8PLF6_9ACTN</name>
<organism evidence="1 2">
    <name type="scientific">Candidatus Hakubella thermalkaliphila</name>
    <dbReference type="NCBI Taxonomy" id="2754717"/>
    <lineage>
        <taxon>Bacteria</taxon>
        <taxon>Bacillati</taxon>
        <taxon>Actinomycetota</taxon>
        <taxon>Actinomycetota incertae sedis</taxon>
        <taxon>Candidatus Hakubellales</taxon>
        <taxon>Candidatus Hakubellaceae</taxon>
        <taxon>Candidatus Hakubella</taxon>
    </lineage>
</organism>
<proteinExistence type="predicted"/>
<reference evidence="1 2" key="1">
    <citation type="journal article" date="2020" name="Front. Microbiol.">
        <title>Single-cell genomics of novel Actinobacteria with the Wood-Ljungdahl pathway discovered in a serpentinizing system.</title>
        <authorList>
            <person name="Merino N."/>
            <person name="Kawai M."/>
            <person name="Boyd E.S."/>
            <person name="Colman D.R."/>
            <person name="McGlynn S.E."/>
            <person name="Nealson K.H."/>
            <person name="Kurokawa K."/>
            <person name="Hongoh Y."/>
        </authorList>
    </citation>
    <scope>NUCLEOTIDE SEQUENCE [LARGE SCALE GENOMIC DNA]</scope>
    <source>
        <strain evidence="1 2">S42</strain>
    </source>
</reference>
<gene>
    <name evidence="1" type="ORF">HKBW3S42_00878</name>
</gene>
<comment type="caution">
    <text evidence="1">The sequence shown here is derived from an EMBL/GenBank/DDBJ whole genome shotgun (WGS) entry which is preliminary data.</text>
</comment>
<evidence type="ECO:0000313" key="2">
    <source>
        <dbReference type="Proteomes" id="UP000568877"/>
    </source>
</evidence>
<accession>A0A6V8PLF6</accession>
<evidence type="ECO:0000313" key="1">
    <source>
        <dbReference type="EMBL" id="GFP32574.1"/>
    </source>
</evidence>
<dbReference type="EMBL" id="BLSA01000102">
    <property type="protein sequence ID" value="GFP32574.1"/>
    <property type="molecule type" value="Genomic_DNA"/>
</dbReference>
<protein>
    <submittedName>
        <fullName evidence="1">Uncharacterized protein</fullName>
    </submittedName>
</protein>
<dbReference type="AlphaFoldDB" id="A0A6V8PLF6"/>
<sequence length="132" mass="14440">MDQGPQNPLLAFLCPSPGLGQVDLIDVALLEQIGEYLLFGNTLGFGVQSDQRGLNLAGTGKDKLQVPSAGQADLIEGDHRGRRVHSQSKSFSLQGHWHHSMVVSQMLREHLGQGWRDIHLTQVQVGHLIMDG</sequence>